<sequence>VRKYSAVIGEDCSEDWETWYLGKTGKEPDYSELIKAIGKNQSERQALLRSYFEPDEEEREQGIKLPTLAHRAIAELVFEGFIKVIITTNFDKLIEKALEKKGINAVVLSTEDAIKGAPPLPHNDVVLLKVNGDYTDIRIRNTPEELLKYPKAIEKLLDRIFDEYGLIVCGWSAEWDIALRKAIEKCKSRRFTTYWTIRSEPEENAKKIIRLRSAETILIDDANSFFEDLAAKTDALEVFEKPHPLSSKIAVVTLKKNLEYERSVIRVH</sequence>
<dbReference type="SUPFAM" id="SSF52467">
    <property type="entry name" value="DHS-like NAD/FAD-binding domain"/>
    <property type="match status" value="1"/>
</dbReference>
<dbReference type="EMBL" id="BARU01028026">
    <property type="protein sequence ID" value="GAH65836.1"/>
    <property type="molecule type" value="Genomic_DNA"/>
</dbReference>
<name>X1H6K9_9ZZZZ</name>
<feature type="non-terminal residue" evidence="1">
    <location>
        <position position="1"/>
    </location>
</feature>
<protein>
    <submittedName>
        <fullName evidence="1">Uncharacterized protein</fullName>
    </submittedName>
</protein>
<dbReference type="Pfam" id="PF13289">
    <property type="entry name" value="SIR2_2"/>
    <property type="match status" value="1"/>
</dbReference>
<dbReference type="Gene3D" id="3.40.50.1220">
    <property type="entry name" value="TPP-binding domain"/>
    <property type="match status" value="1"/>
</dbReference>
<organism evidence="1">
    <name type="scientific">marine sediment metagenome</name>
    <dbReference type="NCBI Taxonomy" id="412755"/>
    <lineage>
        <taxon>unclassified sequences</taxon>
        <taxon>metagenomes</taxon>
        <taxon>ecological metagenomes</taxon>
    </lineage>
</organism>
<gene>
    <name evidence="1" type="ORF">S03H2_44786</name>
</gene>
<dbReference type="AlphaFoldDB" id="X1H6K9"/>
<proteinExistence type="predicted"/>
<accession>X1H6K9</accession>
<evidence type="ECO:0000313" key="1">
    <source>
        <dbReference type="EMBL" id="GAH65836.1"/>
    </source>
</evidence>
<dbReference type="InterPro" id="IPR029035">
    <property type="entry name" value="DHS-like_NAD/FAD-binding_dom"/>
</dbReference>
<feature type="non-terminal residue" evidence="1">
    <location>
        <position position="268"/>
    </location>
</feature>
<comment type="caution">
    <text evidence="1">The sequence shown here is derived from an EMBL/GenBank/DDBJ whole genome shotgun (WGS) entry which is preliminary data.</text>
</comment>
<reference evidence="1" key="1">
    <citation type="journal article" date="2014" name="Front. Microbiol.">
        <title>High frequency of phylogenetically diverse reductive dehalogenase-homologous genes in deep subseafloor sedimentary metagenomes.</title>
        <authorList>
            <person name="Kawai M."/>
            <person name="Futagami T."/>
            <person name="Toyoda A."/>
            <person name="Takaki Y."/>
            <person name="Nishi S."/>
            <person name="Hori S."/>
            <person name="Arai W."/>
            <person name="Tsubouchi T."/>
            <person name="Morono Y."/>
            <person name="Uchiyama I."/>
            <person name="Ito T."/>
            <person name="Fujiyama A."/>
            <person name="Inagaki F."/>
            <person name="Takami H."/>
        </authorList>
    </citation>
    <scope>NUCLEOTIDE SEQUENCE</scope>
    <source>
        <strain evidence="1">Expedition CK06-06</strain>
    </source>
</reference>